<dbReference type="OMA" id="RYLAACY"/>
<keyword evidence="1" id="KW-1133">Transmembrane helix</keyword>
<dbReference type="Proteomes" id="UP000014978">
    <property type="component" value="Unassembled WGS sequence"/>
</dbReference>
<reference evidence="3" key="1">
    <citation type="journal article" date="2013" name="PLoS Genet.">
        <title>The genome of Spraguea lophii and the basis of host-microsporidian interactions.</title>
        <authorList>
            <person name="Campbell S.E."/>
            <person name="Williams T.A."/>
            <person name="Yousuf A."/>
            <person name="Soanes D.M."/>
            <person name="Paszkiewicz K.H."/>
            <person name="Williams B.A.P."/>
        </authorList>
    </citation>
    <scope>NUCLEOTIDE SEQUENCE [LARGE SCALE GENOMIC DNA]</scope>
    <source>
        <strain evidence="3">42_110</strain>
    </source>
</reference>
<feature type="transmembrane region" description="Helical" evidence="1">
    <location>
        <begin position="165"/>
        <end position="186"/>
    </location>
</feature>
<evidence type="ECO:0008006" key="4">
    <source>
        <dbReference type="Google" id="ProtNLM"/>
    </source>
</evidence>
<keyword evidence="1" id="KW-0812">Transmembrane</keyword>
<evidence type="ECO:0000313" key="3">
    <source>
        <dbReference type="Proteomes" id="UP000014978"/>
    </source>
</evidence>
<accession>S7XS54</accession>
<dbReference type="InterPro" id="IPR037185">
    <property type="entry name" value="EmrE-like"/>
</dbReference>
<feature type="transmembrane region" description="Helical" evidence="1">
    <location>
        <begin position="141"/>
        <end position="158"/>
    </location>
</feature>
<dbReference type="EMBL" id="ATCN01000589">
    <property type="protein sequence ID" value="EPR78723.1"/>
    <property type="molecule type" value="Genomic_DNA"/>
</dbReference>
<dbReference type="VEuPathDB" id="MicrosporidiaDB:SLOPH_1030"/>
<gene>
    <name evidence="2" type="ORF">SLOPH_1030</name>
</gene>
<feature type="transmembrane region" description="Helical" evidence="1">
    <location>
        <begin position="111"/>
        <end position="129"/>
    </location>
</feature>
<sequence>MKKKILFSIIFFLKLLCGIIHLKTKIRTKSSAILPLLSQIYLIPVSFSLRKQTIFDKKFLIIVPLTIIAKLSYWYSHSYTKPIDMYIPKTLEIVIISLGTFLILKKRLLKLQYLGISMIIIGNILNITISSQNIQFNYKFWGIYVTYTLIPIAIIFYYKYFKKYYIFDYLFTFEIISATCFTAVFITENTITDKEDYKIFSNPRLYITTLSKSIDSILSLVMAYHLDSILRTFIIYIIDSSVYIILALMDIKSFPYPKLITFIFALLGTFIYEFEKIKMLFKKYILKKTKS</sequence>
<dbReference type="InParanoid" id="S7XS54"/>
<protein>
    <recommendedName>
        <fullName evidence="4">Nucleotide-sugar transporter</fullName>
    </recommendedName>
</protein>
<feature type="transmembrane region" description="Helical" evidence="1">
    <location>
        <begin position="58"/>
        <end position="75"/>
    </location>
</feature>
<keyword evidence="1" id="KW-0472">Membrane</keyword>
<evidence type="ECO:0000313" key="2">
    <source>
        <dbReference type="EMBL" id="EPR78723.1"/>
    </source>
</evidence>
<dbReference type="AlphaFoldDB" id="S7XS54"/>
<dbReference type="HOGENOM" id="CLU_957038_0_0_1"/>
<keyword evidence="3" id="KW-1185">Reference proteome</keyword>
<feature type="transmembrane region" description="Helical" evidence="1">
    <location>
        <begin position="87"/>
        <end position="104"/>
    </location>
</feature>
<name>S7XS54_SPRLO</name>
<dbReference type="SUPFAM" id="SSF103481">
    <property type="entry name" value="Multidrug resistance efflux transporter EmrE"/>
    <property type="match status" value="1"/>
</dbReference>
<feature type="transmembrane region" description="Helical" evidence="1">
    <location>
        <begin position="233"/>
        <end position="249"/>
    </location>
</feature>
<evidence type="ECO:0000256" key="1">
    <source>
        <dbReference type="SAM" id="Phobius"/>
    </source>
</evidence>
<proteinExistence type="predicted"/>
<organism evidence="2 3">
    <name type="scientific">Spraguea lophii (strain 42_110)</name>
    <name type="common">Microsporidian parasite</name>
    <dbReference type="NCBI Taxonomy" id="1358809"/>
    <lineage>
        <taxon>Eukaryota</taxon>
        <taxon>Fungi</taxon>
        <taxon>Fungi incertae sedis</taxon>
        <taxon>Microsporidia</taxon>
        <taxon>Spragueidae</taxon>
        <taxon>Spraguea</taxon>
    </lineage>
</organism>
<feature type="transmembrane region" description="Helical" evidence="1">
    <location>
        <begin position="255"/>
        <end position="274"/>
    </location>
</feature>
<comment type="caution">
    <text evidence="2">The sequence shown here is derived from an EMBL/GenBank/DDBJ whole genome shotgun (WGS) entry which is preliminary data.</text>
</comment>
<feature type="transmembrane region" description="Helical" evidence="1">
    <location>
        <begin position="32"/>
        <end position="49"/>
    </location>
</feature>